<evidence type="ECO:0000256" key="5">
    <source>
        <dbReference type="SAM" id="MobiDB-lite"/>
    </source>
</evidence>
<accession>A0A2N1JFB6</accession>
<dbReference type="PANTHER" id="PTHR15922:SF2">
    <property type="entry name" value="NBAS SUBUNIT OF NRZ TETHERING COMPLEX"/>
    <property type="match status" value="1"/>
</dbReference>
<feature type="region of interest" description="Disordered" evidence="5">
    <location>
        <begin position="845"/>
        <end position="898"/>
    </location>
</feature>
<dbReference type="EMBL" id="KZ454988">
    <property type="protein sequence ID" value="PKI85247.1"/>
    <property type="molecule type" value="Genomic_DNA"/>
</dbReference>
<dbReference type="GO" id="GO:0070939">
    <property type="term" value="C:Dsl1/NZR complex"/>
    <property type="evidence" value="ECO:0007669"/>
    <property type="project" value="TreeGrafter"/>
</dbReference>
<feature type="domain" description="Sec39" evidence="6">
    <location>
        <begin position="572"/>
        <end position="819"/>
    </location>
</feature>
<name>A0A2N1JFB6_9BASI</name>
<keyword evidence="4" id="KW-0653">Protein transport</keyword>
<evidence type="ECO:0000256" key="1">
    <source>
        <dbReference type="ARBA" id="ARBA00004240"/>
    </source>
</evidence>
<dbReference type="InterPro" id="IPR013244">
    <property type="entry name" value="Sec39_domain"/>
</dbReference>
<dbReference type="OrthoDB" id="27490at2759"/>
<sequence>MARVVERANDAHTPMDGACERRALLSALPAPPEHVEAMLHAIDDPWWVAAATLAAVRAARTTWKARDAVRILSHVAERTAAFDDEIKDVLRKDATVRGVDAWLAAEPTRLPRTLLRRQLWLMQWLLCIPIAREKSAYIDADMASLAGTPLLTHAQNLCLAGNARALRALLGAHVCVARALFPHRFSLLHALLTAGGVWAHELAALRLLPGTRMPVEDCESGAWMDGIAVGATSRMGGAASWVEHPAVVEALSVKGLAAMPPPPPPPPSALSAWYAAVISELESTWGLVDRALSLAHAGVRLSLVSLKGAASELQFLDMLVYGTPSTTRWSIDRLHGAHAQDIMVVIAKQPMAAAHVVGVLREAVAPFLRTGTYADPVQFHNEPDIAIPMLLALLDSAPAVSFSRVLEILAAALETDWVASADARARLALAVLGACPAADAASYEAMHAVGRAVAADAESDTLAAVLEHILEHDAPGVRALWTDLAPASDAAIRKTLAMAARLVALGRALLAHGFARAPRYYAGMSDSRSEHLCAALVESARGEAWRLERILLDLAPYIGVEAPAPLPRTFVAFFFRALYAAQAFNTAQQLAQSLPQFAPRLAPCFTSADAESLLLHMAETAMAEAPAIDLSHATLVRAAACLSAAPPTPPVARLRNRLTVLGQLAKYRLPCMHEPKKPLTPAELDAMPDKLVIFARLLALHSGAYRAPHIHDLGRALAFWCAEPKPSEKLVRVRIGAMLAEAAAAAGDMRAAQGHCDVLAKQGRGRDEDGSLREARDIAWRTCLQLAKHPAWEDARPRAMVLGHALALAPPAQLPRVLDVAHTVAPGVAPGVPSQNTPAFSRLLARPRSPPSRAAQLLDGVGSGPSTPHAGDAASRARSLFDTLGSPPQGSPHQAPLLPSTAALRDAVETTVSRGMGWWMGGDARR</sequence>
<keyword evidence="8" id="KW-1185">Reference proteome</keyword>
<keyword evidence="2" id="KW-0813">Transport</keyword>
<evidence type="ECO:0000256" key="3">
    <source>
        <dbReference type="ARBA" id="ARBA00022824"/>
    </source>
</evidence>
<organism evidence="7 8">
    <name type="scientific">Malassezia vespertilionis</name>
    <dbReference type="NCBI Taxonomy" id="2020962"/>
    <lineage>
        <taxon>Eukaryota</taxon>
        <taxon>Fungi</taxon>
        <taxon>Dikarya</taxon>
        <taxon>Basidiomycota</taxon>
        <taxon>Ustilaginomycotina</taxon>
        <taxon>Malasseziomycetes</taxon>
        <taxon>Malasseziales</taxon>
        <taxon>Malasseziaceae</taxon>
        <taxon>Malassezia</taxon>
    </lineage>
</organism>
<dbReference type="Proteomes" id="UP000232875">
    <property type="component" value="Unassembled WGS sequence"/>
</dbReference>
<evidence type="ECO:0000256" key="2">
    <source>
        <dbReference type="ARBA" id="ARBA00022448"/>
    </source>
</evidence>
<protein>
    <recommendedName>
        <fullName evidence="6">Sec39 domain-containing protein</fullName>
    </recommendedName>
</protein>
<dbReference type="PANTHER" id="PTHR15922">
    <property type="entry name" value="NEUROBLASTOMA-AMPLIFIED SEQUENCE"/>
    <property type="match status" value="1"/>
</dbReference>
<proteinExistence type="predicted"/>
<gene>
    <name evidence="7" type="ORF">MVES_000893</name>
</gene>
<evidence type="ECO:0000313" key="7">
    <source>
        <dbReference type="EMBL" id="PKI85247.1"/>
    </source>
</evidence>
<dbReference type="GO" id="GO:0000149">
    <property type="term" value="F:SNARE binding"/>
    <property type="evidence" value="ECO:0007669"/>
    <property type="project" value="TreeGrafter"/>
</dbReference>
<evidence type="ECO:0000259" key="6">
    <source>
        <dbReference type="Pfam" id="PF08314"/>
    </source>
</evidence>
<feature type="compositionally biased region" description="Low complexity" evidence="5">
    <location>
        <begin position="845"/>
        <end position="857"/>
    </location>
</feature>
<dbReference type="STRING" id="2020962.A0A2N1JFB6"/>
<evidence type="ECO:0000313" key="8">
    <source>
        <dbReference type="Proteomes" id="UP000232875"/>
    </source>
</evidence>
<dbReference type="GO" id="GO:0006890">
    <property type="term" value="P:retrograde vesicle-mediated transport, Golgi to endoplasmic reticulum"/>
    <property type="evidence" value="ECO:0007669"/>
    <property type="project" value="InterPro"/>
</dbReference>
<reference evidence="7 8" key="1">
    <citation type="submission" date="2017-10" db="EMBL/GenBank/DDBJ databases">
        <title>A novel species of cold-tolerant Malassezia isolated from bats.</title>
        <authorList>
            <person name="Lorch J.M."/>
            <person name="Palmer J.M."/>
            <person name="Vanderwolf K.J."/>
            <person name="Schmidt K.Z."/>
            <person name="Verant M.L."/>
            <person name="Weller T.J."/>
            <person name="Blehert D.S."/>
        </authorList>
    </citation>
    <scope>NUCLEOTIDE SEQUENCE [LARGE SCALE GENOMIC DNA]</scope>
    <source>
        <strain evidence="7 8">NWHC:44797-103</strain>
    </source>
</reference>
<comment type="subcellular location">
    <subcellularLocation>
        <location evidence="1">Endoplasmic reticulum</location>
    </subcellularLocation>
</comment>
<dbReference type="Pfam" id="PF08314">
    <property type="entry name" value="Sec39"/>
    <property type="match status" value="1"/>
</dbReference>
<dbReference type="AlphaFoldDB" id="A0A2N1JFB6"/>
<evidence type="ECO:0000256" key="4">
    <source>
        <dbReference type="ARBA" id="ARBA00022927"/>
    </source>
</evidence>
<dbReference type="GO" id="GO:0015031">
    <property type="term" value="P:protein transport"/>
    <property type="evidence" value="ECO:0007669"/>
    <property type="project" value="UniProtKB-KW"/>
</dbReference>
<keyword evidence="3" id="KW-0256">Endoplasmic reticulum</keyword>